<dbReference type="AlphaFoldDB" id="A0AAE2VXR5"/>
<proteinExistence type="predicted"/>
<feature type="region of interest" description="Disordered" evidence="1">
    <location>
        <begin position="23"/>
        <end position="48"/>
    </location>
</feature>
<feature type="signal peptide" evidence="2">
    <location>
        <begin position="1"/>
        <end position="18"/>
    </location>
</feature>
<reference evidence="3 4" key="1">
    <citation type="submission" date="2021-01" db="EMBL/GenBank/DDBJ databases">
        <title>Diatom-associated Roseobacters Show Island Model of Population Structure.</title>
        <authorList>
            <person name="Qu L."/>
            <person name="Feng X."/>
            <person name="Chen Y."/>
            <person name="Li L."/>
            <person name="Wang X."/>
            <person name="Hu Z."/>
            <person name="Wang H."/>
            <person name="Luo H."/>
        </authorList>
    </citation>
    <scope>NUCLEOTIDE SEQUENCE [LARGE SCALE GENOMIC DNA]</scope>
    <source>
        <strain evidence="3 4">TR60-84</strain>
    </source>
</reference>
<feature type="chain" id="PRO_5042266031" description="Argininosuccinate lyase" evidence="2">
    <location>
        <begin position="19"/>
        <end position="61"/>
    </location>
</feature>
<dbReference type="PROSITE" id="PS51257">
    <property type="entry name" value="PROKAR_LIPOPROTEIN"/>
    <property type="match status" value="1"/>
</dbReference>
<evidence type="ECO:0000256" key="2">
    <source>
        <dbReference type="SAM" id="SignalP"/>
    </source>
</evidence>
<name>A0AAE2VXR5_9RHOB</name>
<dbReference type="Proteomes" id="UP000732193">
    <property type="component" value="Unassembled WGS sequence"/>
</dbReference>
<keyword evidence="2" id="KW-0732">Signal</keyword>
<accession>A0AAE2VXR5</accession>
<dbReference type="EMBL" id="JAFBRM010000001">
    <property type="protein sequence ID" value="MBM1713495.1"/>
    <property type="molecule type" value="Genomic_DNA"/>
</dbReference>
<protein>
    <recommendedName>
        <fullName evidence="5">Argininosuccinate lyase</fullName>
    </recommendedName>
</protein>
<keyword evidence="4" id="KW-1185">Reference proteome</keyword>
<dbReference type="RefSeq" id="WP_203241803.1">
    <property type="nucleotide sequence ID" value="NZ_JAFBRH010000001.1"/>
</dbReference>
<sequence>MKWVAALMLGAFIAGCGADGEPVQPTRNNHNNLSDTRQQHSNYTPGVHVSGHVTVGVAKGI</sequence>
<evidence type="ECO:0008006" key="5">
    <source>
        <dbReference type="Google" id="ProtNLM"/>
    </source>
</evidence>
<organism evidence="3 4">
    <name type="scientific">Sulfitobacter geojensis</name>
    <dbReference type="NCBI Taxonomy" id="1342299"/>
    <lineage>
        <taxon>Bacteria</taxon>
        <taxon>Pseudomonadati</taxon>
        <taxon>Pseudomonadota</taxon>
        <taxon>Alphaproteobacteria</taxon>
        <taxon>Rhodobacterales</taxon>
        <taxon>Roseobacteraceae</taxon>
        <taxon>Sulfitobacter</taxon>
    </lineage>
</organism>
<evidence type="ECO:0000313" key="4">
    <source>
        <dbReference type="Proteomes" id="UP000732193"/>
    </source>
</evidence>
<evidence type="ECO:0000313" key="3">
    <source>
        <dbReference type="EMBL" id="MBM1713495.1"/>
    </source>
</evidence>
<comment type="caution">
    <text evidence="3">The sequence shown here is derived from an EMBL/GenBank/DDBJ whole genome shotgun (WGS) entry which is preliminary data.</text>
</comment>
<evidence type="ECO:0000256" key="1">
    <source>
        <dbReference type="SAM" id="MobiDB-lite"/>
    </source>
</evidence>
<gene>
    <name evidence="3" type="ORF">JQV55_07980</name>
</gene>
<feature type="compositionally biased region" description="Polar residues" evidence="1">
    <location>
        <begin position="25"/>
        <end position="44"/>
    </location>
</feature>